<dbReference type="EMBL" id="BAABBA010000017">
    <property type="protein sequence ID" value="GAA4288718.1"/>
    <property type="molecule type" value="Genomic_DNA"/>
</dbReference>
<protein>
    <recommendedName>
        <fullName evidence="3">Phenylacetate--CoA ligase family protein</fullName>
    </recommendedName>
</protein>
<sequence length="474" mass="51346">MSEDREDRLTLTGVAWDAWRTTRGGPFAVASRQEVRLEALVARARSSSRFYADHYRSVPPGPLGPGGLRRLPAVGKPALMERFDDWVTDPAVSRTGVEAFVADEANLGKDFLGRYVVFTTSGSTGEPALLVQDPRSVTVMTGLSYARAAGALPPGLGRRIVAQGLRQAAVFARGGHFLSTTMFERRLRAHPVRRRYTRFFSVLEPLPDLVAELNAFRPTLLATYASTLALLTEEQEAGRLRISPVVVTTGGELLLPAVRRRAEAVFGCVVTEAYAASEAMPLALPCRLGSLHVNSDWFVLEPVDAAGRPVPRGARSDSVLVTNLANYVQPVIRYQLGDSVVLGAARCACGSPLPTIQVEGRTDDILRLPGTDGGVSVLPMALATVVEETPGVRRFQVLQRAPASLSVRLDVDPGADREDVWRRVRDRLDELLRNHGCGPVDLALADEGPQVSPRSGKLRHVLAAVQERPEEASS</sequence>
<dbReference type="Proteomes" id="UP001499841">
    <property type="component" value="Unassembled WGS sequence"/>
</dbReference>
<evidence type="ECO:0000313" key="2">
    <source>
        <dbReference type="Proteomes" id="UP001499841"/>
    </source>
</evidence>
<dbReference type="InterPro" id="IPR053158">
    <property type="entry name" value="CapK_Type1_Caps_Biosynth"/>
</dbReference>
<proteinExistence type="predicted"/>
<accession>A0ABP8EY83</accession>
<evidence type="ECO:0000313" key="1">
    <source>
        <dbReference type="EMBL" id="GAA4288718.1"/>
    </source>
</evidence>
<dbReference type="Gene3D" id="3.40.50.12780">
    <property type="entry name" value="N-terminal domain of ligase-like"/>
    <property type="match status" value="1"/>
</dbReference>
<dbReference type="PANTHER" id="PTHR36932:SF1">
    <property type="entry name" value="CAPSULAR POLYSACCHARIDE BIOSYNTHESIS PROTEIN"/>
    <property type="match status" value="1"/>
</dbReference>
<dbReference type="InterPro" id="IPR042099">
    <property type="entry name" value="ANL_N_sf"/>
</dbReference>
<keyword evidence="2" id="KW-1185">Reference proteome</keyword>
<comment type="caution">
    <text evidence="1">The sequence shown here is derived from an EMBL/GenBank/DDBJ whole genome shotgun (WGS) entry which is preliminary data.</text>
</comment>
<reference evidence="2" key="1">
    <citation type="journal article" date="2019" name="Int. J. Syst. Evol. Microbiol.">
        <title>The Global Catalogue of Microorganisms (GCM) 10K type strain sequencing project: providing services to taxonomists for standard genome sequencing and annotation.</title>
        <authorList>
            <consortium name="The Broad Institute Genomics Platform"/>
            <consortium name="The Broad Institute Genome Sequencing Center for Infectious Disease"/>
            <person name="Wu L."/>
            <person name="Ma J."/>
        </authorList>
    </citation>
    <scope>NUCLEOTIDE SEQUENCE [LARGE SCALE GENOMIC DNA]</scope>
    <source>
        <strain evidence="2">JCM 17459</strain>
    </source>
</reference>
<gene>
    <name evidence="1" type="ORF">GCM10022262_30780</name>
</gene>
<dbReference type="SUPFAM" id="SSF56801">
    <property type="entry name" value="Acetyl-CoA synthetase-like"/>
    <property type="match status" value="1"/>
</dbReference>
<dbReference type="RefSeq" id="WP_345043023.1">
    <property type="nucleotide sequence ID" value="NZ_BAABBA010000017.1"/>
</dbReference>
<name>A0ABP8EY83_9MICO</name>
<evidence type="ECO:0008006" key="3">
    <source>
        <dbReference type="Google" id="ProtNLM"/>
    </source>
</evidence>
<organism evidence="1 2">
    <name type="scientific">Georgenia daeguensis</name>
    <dbReference type="NCBI Taxonomy" id="908355"/>
    <lineage>
        <taxon>Bacteria</taxon>
        <taxon>Bacillati</taxon>
        <taxon>Actinomycetota</taxon>
        <taxon>Actinomycetes</taxon>
        <taxon>Micrococcales</taxon>
        <taxon>Bogoriellaceae</taxon>
        <taxon>Georgenia</taxon>
    </lineage>
</organism>
<dbReference type="PANTHER" id="PTHR36932">
    <property type="entry name" value="CAPSULAR POLYSACCHARIDE BIOSYNTHESIS PROTEIN"/>
    <property type="match status" value="1"/>
</dbReference>